<dbReference type="Proteomes" id="UP000597762">
    <property type="component" value="Unassembled WGS sequence"/>
</dbReference>
<keyword evidence="3" id="KW-1185">Reference proteome</keyword>
<keyword evidence="1" id="KW-0812">Transmembrane</keyword>
<reference evidence="2" key="1">
    <citation type="submission" date="2021-01" db="EMBL/GenBank/DDBJ databases">
        <authorList>
            <person name="Li R."/>
            <person name="Bekaert M."/>
        </authorList>
    </citation>
    <scope>NUCLEOTIDE SEQUENCE</scope>
    <source>
        <strain evidence="2">Farmed</strain>
    </source>
</reference>
<feature type="transmembrane region" description="Helical" evidence="1">
    <location>
        <begin position="379"/>
        <end position="400"/>
    </location>
</feature>
<feature type="transmembrane region" description="Helical" evidence="1">
    <location>
        <begin position="260"/>
        <end position="278"/>
    </location>
</feature>
<feature type="transmembrane region" description="Helical" evidence="1">
    <location>
        <begin position="7"/>
        <end position="27"/>
    </location>
</feature>
<comment type="caution">
    <text evidence="2">The sequence shown here is derived from an EMBL/GenBank/DDBJ whole genome shotgun (WGS) entry which is preliminary data.</text>
</comment>
<proteinExistence type="predicted"/>
<gene>
    <name evidence="2" type="ORF">SPHA_16811</name>
</gene>
<organism evidence="2 3">
    <name type="scientific">Acanthosepion pharaonis</name>
    <name type="common">Pharaoh cuttlefish</name>
    <name type="synonym">Sepia pharaonis</name>
    <dbReference type="NCBI Taxonomy" id="158019"/>
    <lineage>
        <taxon>Eukaryota</taxon>
        <taxon>Metazoa</taxon>
        <taxon>Spiralia</taxon>
        <taxon>Lophotrochozoa</taxon>
        <taxon>Mollusca</taxon>
        <taxon>Cephalopoda</taxon>
        <taxon>Coleoidea</taxon>
        <taxon>Decapodiformes</taxon>
        <taxon>Sepiida</taxon>
        <taxon>Sepiina</taxon>
        <taxon>Sepiidae</taxon>
        <taxon>Acanthosepion</taxon>
    </lineage>
</organism>
<feature type="transmembrane region" description="Helical" evidence="1">
    <location>
        <begin position="190"/>
        <end position="210"/>
    </location>
</feature>
<accession>A0A812BBN9</accession>
<feature type="transmembrane region" description="Helical" evidence="1">
    <location>
        <begin position="319"/>
        <end position="337"/>
    </location>
</feature>
<evidence type="ECO:0000256" key="1">
    <source>
        <dbReference type="SAM" id="Phobius"/>
    </source>
</evidence>
<sequence>MRPYSCLMYVGLCVRIPLLCICVYTVIICDSGASGSLVMYADLCVRILVFMYVGSMHPSPCYAFVSIRLIYVILCVCPIPSRYVTYVGIFFVVPMYGSMRRIPLKVCICVYTVNICDSCVRSLLCMWTHASVFLFMYVGLCIRINLFAFVFILVIICDSMRPDPCYVCGPGASAFLFLCMWVYASVSPCYAFVFIRLIYVILCVRIPVMYAGPMRPYSCLMYVGHASVSPCYAFVSYTVNICGFYTSGSLVMYVDLCVRILVLCMWVHASVSPCYAFVHTVNICDSMRPDPCYVCGPMRPYSCLYVCGSMRPYPLVMHLCLYGVYVILCVRIPVMYVDPCVRILSLCMWVYVIRIPCYAFVSIRLIYADSMRPDPCYYVGTYASVYSCLMYVGLCIRILVMHLCLYG</sequence>
<dbReference type="AlphaFoldDB" id="A0A812BBN9"/>
<name>A0A812BBN9_ACAPH</name>
<evidence type="ECO:0000313" key="2">
    <source>
        <dbReference type="EMBL" id="CAE1228460.1"/>
    </source>
</evidence>
<feature type="transmembrane region" description="Helical" evidence="1">
    <location>
        <begin position="164"/>
        <end position="184"/>
    </location>
</feature>
<keyword evidence="1" id="KW-0472">Membrane</keyword>
<dbReference type="EMBL" id="CAHIKZ030000596">
    <property type="protein sequence ID" value="CAE1228460.1"/>
    <property type="molecule type" value="Genomic_DNA"/>
</dbReference>
<protein>
    <submittedName>
        <fullName evidence="2">Uncharacterized protein</fullName>
    </submittedName>
</protein>
<keyword evidence="1" id="KW-1133">Transmembrane helix</keyword>
<feature type="transmembrane region" description="Helical" evidence="1">
    <location>
        <begin position="231"/>
        <end position="254"/>
    </location>
</feature>
<feature type="transmembrane region" description="Helical" evidence="1">
    <location>
        <begin position="343"/>
        <end position="367"/>
    </location>
</feature>
<feature type="transmembrane region" description="Helical" evidence="1">
    <location>
        <begin position="65"/>
        <end position="93"/>
    </location>
</feature>
<feature type="transmembrane region" description="Helical" evidence="1">
    <location>
        <begin position="132"/>
        <end position="157"/>
    </location>
</feature>
<evidence type="ECO:0000313" key="3">
    <source>
        <dbReference type="Proteomes" id="UP000597762"/>
    </source>
</evidence>